<evidence type="ECO:0000313" key="2">
    <source>
        <dbReference type="Proteomes" id="UP001148629"/>
    </source>
</evidence>
<gene>
    <name evidence="1" type="ORF">NM208_g9987</name>
</gene>
<accession>A0ACC1RZM5</accession>
<sequence>MPFKPPQEAPVLPEIPDITSIPDFMLDETYGRQALERSRPPFICAASGRVFLATEVMDHDDHLASGLATELGWQPNVGGSLSKVVCVFGSNTVDYLLLILGISAERLWGKEHLYLSAASRQGQPGLISSHRYHWGFLMGPKNEAGAQVPGMRYHVKNHPIYNWTYEEIPLSNVRSTNNLLARIVIAKVEDEKRLVEVIRNTPVVQNDPNWRSRTWVAEALLRIAKDGRAVGTAELDWGKIETVAREYVASKTAAGRYLNAADMALPKPTWDMLQEKEVVPQLAGSGDGHC</sequence>
<reference evidence="1" key="1">
    <citation type="submission" date="2022-08" db="EMBL/GenBank/DDBJ databases">
        <title>Genome Sequence of Fusarium decemcellulare.</title>
        <authorList>
            <person name="Buettner E."/>
        </authorList>
    </citation>
    <scope>NUCLEOTIDE SEQUENCE</scope>
    <source>
        <strain evidence="1">Babe19</strain>
    </source>
</reference>
<dbReference type="Proteomes" id="UP001148629">
    <property type="component" value="Unassembled WGS sequence"/>
</dbReference>
<proteinExistence type="predicted"/>
<evidence type="ECO:0000313" key="1">
    <source>
        <dbReference type="EMBL" id="KAJ3528934.1"/>
    </source>
</evidence>
<comment type="caution">
    <text evidence="1">The sequence shown here is derived from an EMBL/GenBank/DDBJ whole genome shotgun (WGS) entry which is preliminary data.</text>
</comment>
<name>A0ACC1RZM5_9HYPO</name>
<dbReference type="EMBL" id="JANRMS010001351">
    <property type="protein sequence ID" value="KAJ3528934.1"/>
    <property type="molecule type" value="Genomic_DNA"/>
</dbReference>
<organism evidence="1 2">
    <name type="scientific">Fusarium decemcellulare</name>
    <dbReference type="NCBI Taxonomy" id="57161"/>
    <lineage>
        <taxon>Eukaryota</taxon>
        <taxon>Fungi</taxon>
        <taxon>Dikarya</taxon>
        <taxon>Ascomycota</taxon>
        <taxon>Pezizomycotina</taxon>
        <taxon>Sordariomycetes</taxon>
        <taxon>Hypocreomycetidae</taxon>
        <taxon>Hypocreales</taxon>
        <taxon>Nectriaceae</taxon>
        <taxon>Fusarium</taxon>
        <taxon>Fusarium decemcellulare species complex</taxon>
    </lineage>
</organism>
<keyword evidence="2" id="KW-1185">Reference proteome</keyword>
<protein>
    <submittedName>
        <fullName evidence="1">Uncharacterized protein</fullName>
    </submittedName>
</protein>